<organism evidence="9 10">
    <name type="scientific">Ramphastos sulfuratus</name>
    <dbReference type="NCBI Taxonomy" id="322582"/>
    <lineage>
        <taxon>Eukaryota</taxon>
        <taxon>Metazoa</taxon>
        <taxon>Chordata</taxon>
        <taxon>Craniata</taxon>
        <taxon>Vertebrata</taxon>
        <taxon>Euteleostomi</taxon>
        <taxon>Archelosauria</taxon>
        <taxon>Archosauria</taxon>
        <taxon>Dinosauria</taxon>
        <taxon>Saurischia</taxon>
        <taxon>Theropoda</taxon>
        <taxon>Coelurosauria</taxon>
        <taxon>Aves</taxon>
        <taxon>Neognathae</taxon>
        <taxon>Neoaves</taxon>
        <taxon>Telluraves</taxon>
        <taxon>Coraciimorphae</taxon>
        <taxon>Piciformes</taxon>
        <taxon>Ramphastidae</taxon>
        <taxon>Ramphastos</taxon>
    </lineage>
</organism>
<dbReference type="EMBL" id="WBNM01029938">
    <property type="protein sequence ID" value="NXP78586.1"/>
    <property type="molecule type" value="Genomic_DNA"/>
</dbReference>
<feature type="non-terminal residue" evidence="9">
    <location>
        <position position="1"/>
    </location>
</feature>
<comment type="similarity">
    <text evidence="2">Belongs to the dpy-19 family.</text>
</comment>
<dbReference type="PANTHER" id="PTHR31488:SF1">
    <property type="entry name" value="C-MANNOSYLTRANSFERASE DPY19L1"/>
    <property type="match status" value="1"/>
</dbReference>
<keyword evidence="10" id="KW-1185">Reference proteome</keyword>
<keyword evidence="6 8" id="KW-1133">Transmembrane helix</keyword>
<keyword evidence="7 8" id="KW-0472">Membrane</keyword>
<evidence type="ECO:0000256" key="5">
    <source>
        <dbReference type="ARBA" id="ARBA00022692"/>
    </source>
</evidence>
<name>A0A852CGI7_9PICI</name>
<keyword evidence="5 8" id="KW-0812">Transmembrane</keyword>
<dbReference type="AlphaFoldDB" id="A0A852CGI7"/>
<feature type="transmembrane region" description="Helical" evidence="8">
    <location>
        <begin position="111"/>
        <end position="131"/>
    </location>
</feature>
<evidence type="ECO:0000256" key="2">
    <source>
        <dbReference type="ARBA" id="ARBA00008744"/>
    </source>
</evidence>
<dbReference type="InterPro" id="IPR018732">
    <property type="entry name" value="Dpy-19/Dpy-19-like"/>
</dbReference>
<evidence type="ECO:0000256" key="1">
    <source>
        <dbReference type="ARBA" id="ARBA00004141"/>
    </source>
</evidence>
<dbReference type="GO" id="GO:0000030">
    <property type="term" value="F:mannosyltransferase activity"/>
    <property type="evidence" value="ECO:0007669"/>
    <property type="project" value="TreeGrafter"/>
</dbReference>
<feature type="transmembrane region" description="Helical" evidence="8">
    <location>
        <begin position="73"/>
        <end position="90"/>
    </location>
</feature>
<keyword evidence="3 9" id="KW-0328">Glycosyltransferase</keyword>
<reference evidence="9" key="1">
    <citation type="submission" date="2019-09" db="EMBL/GenBank/DDBJ databases">
        <title>Bird 10,000 Genomes (B10K) Project - Family phase.</title>
        <authorList>
            <person name="Zhang G."/>
        </authorList>
    </citation>
    <scope>NUCLEOTIDE SEQUENCE</scope>
    <source>
        <strain evidence="9">B10K-DU-001-30</strain>
        <tissue evidence="9">Muscle</tissue>
    </source>
</reference>
<comment type="caution">
    <text evidence="9">The sequence shown here is derived from an EMBL/GenBank/DDBJ whole genome shotgun (WGS) entry which is preliminary data.</text>
</comment>
<dbReference type="GO" id="GO:0005637">
    <property type="term" value="C:nuclear inner membrane"/>
    <property type="evidence" value="ECO:0007669"/>
    <property type="project" value="TreeGrafter"/>
</dbReference>
<evidence type="ECO:0000256" key="7">
    <source>
        <dbReference type="ARBA" id="ARBA00023136"/>
    </source>
</evidence>
<evidence type="ECO:0000313" key="10">
    <source>
        <dbReference type="Proteomes" id="UP000611227"/>
    </source>
</evidence>
<evidence type="ECO:0000256" key="6">
    <source>
        <dbReference type="ARBA" id="ARBA00022989"/>
    </source>
</evidence>
<evidence type="ECO:0000313" key="9">
    <source>
        <dbReference type="EMBL" id="NXP78586.1"/>
    </source>
</evidence>
<evidence type="ECO:0000256" key="8">
    <source>
        <dbReference type="SAM" id="Phobius"/>
    </source>
</evidence>
<dbReference type="PANTHER" id="PTHR31488">
    <property type="entry name" value="DPY-19-LIKE 1, LIKE (H. SAPIENS)"/>
    <property type="match status" value="1"/>
</dbReference>
<gene>
    <name evidence="9" type="primary">Dpy19l1</name>
    <name evidence="9" type="ORF">RAMSUL_R01361</name>
</gene>
<evidence type="ECO:0000256" key="4">
    <source>
        <dbReference type="ARBA" id="ARBA00022679"/>
    </source>
</evidence>
<evidence type="ECO:0000256" key="3">
    <source>
        <dbReference type="ARBA" id="ARBA00022676"/>
    </source>
</evidence>
<protein>
    <submittedName>
        <fullName evidence="9">D19L1 mannosyltransferase</fullName>
    </submittedName>
</protein>
<comment type="subcellular location">
    <subcellularLocation>
        <location evidence="1">Membrane</location>
        <topology evidence="1">Multi-pass membrane protein</topology>
    </subcellularLocation>
</comment>
<dbReference type="Pfam" id="PF10034">
    <property type="entry name" value="Dpy19"/>
    <property type="match status" value="1"/>
</dbReference>
<keyword evidence="4 9" id="KW-0808">Transferase</keyword>
<proteinExistence type="inferred from homology"/>
<accession>A0A852CGI7</accession>
<dbReference type="Proteomes" id="UP000611227">
    <property type="component" value="Unassembled WGS sequence"/>
</dbReference>
<sequence>FVQVIEGCAWLFGTVTLKCLTSLAFGIADDAHIGNILKSKFIGYKDFDTLMYTCAAEFDFMEKETPVRYTKTLLLPVVLVVFGVIIKRVSESLLPQIPKYCPSVSCFSSQLVYHALQLLAFSVLAILIMRLKLFLTPHLCVMASLMCSKQLFGWLFCKIQPKTLVFAILALMAIEGSANLQTQWNIMGEFSNLPQEELLEWIKVSTRQDAVFAGAMPTMASVKLSTLRPVVNHPHYEDAGLRARTKVVYSMYSRKPAKEVKRELIKLGVNYYILEESLCVSRKKPGCSMPEIWDVEDPVNSGKIPLCTLMSEDSRPYFITVFENSNYRVLKIPKE</sequence>
<feature type="non-terminal residue" evidence="9">
    <location>
        <position position="335"/>
    </location>
</feature>